<protein>
    <recommendedName>
        <fullName evidence="5">DUF295 domain-containing protein</fullName>
    </recommendedName>
</protein>
<dbReference type="InterPro" id="IPR005174">
    <property type="entry name" value="KIB1-4_b-propeller"/>
</dbReference>
<feature type="domain" description="F-box" evidence="1">
    <location>
        <begin position="6"/>
        <end position="41"/>
    </location>
</feature>
<accession>A0A2U1KVF3</accession>
<proteinExistence type="predicted"/>
<dbReference type="SUPFAM" id="SSF81383">
    <property type="entry name" value="F-box domain"/>
    <property type="match status" value="1"/>
</dbReference>
<comment type="caution">
    <text evidence="3">The sequence shown here is derived from an EMBL/GenBank/DDBJ whole genome shotgun (WGS) entry which is preliminary data.</text>
</comment>
<evidence type="ECO:0000259" key="2">
    <source>
        <dbReference type="Pfam" id="PF03478"/>
    </source>
</evidence>
<dbReference type="OrthoDB" id="642536at2759"/>
<evidence type="ECO:0008006" key="5">
    <source>
        <dbReference type="Google" id="ProtNLM"/>
    </source>
</evidence>
<name>A0A2U1KVF3_ARTAN</name>
<evidence type="ECO:0000313" key="4">
    <source>
        <dbReference type="Proteomes" id="UP000245207"/>
    </source>
</evidence>
<dbReference type="Pfam" id="PF03478">
    <property type="entry name" value="Beta-prop_KIB1-4"/>
    <property type="match status" value="1"/>
</dbReference>
<organism evidence="3 4">
    <name type="scientific">Artemisia annua</name>
    <name type="common">Sweet wormwood</name>
    <dbReference type="NCBI Taxonomy" id="35608"/>
    <lineage>
        <taxon>Eukaryota</taxon>
        <taxon>Viridiplantae</taxon>
        <taxon>Streptophyta</taxon>
        <taxon>Embryophyta</taxon>
        <taxon>Tracheophyta</taxon>
        <taxon>Spermatophyta</taxon>
        <taxon>Magnoliopsida</taxon>
        <taxon>eudicotyledons</taxon>
        <taxon>Gunneridae</taxon>
        <taxon>Pentapetalae</taxon>
        <taxon>asterids</taxon>
        <taxon>campanulids</taxon>
        <taxon>Asterales</taxon>
        <taxon>Asteraceae</taxon>
        <taxon>Asteroideae</taxon>
        <taxon>Anthemideae</taxon>
        <taxon>Artemisiinae</taxon>
        <taxon>Artemisia</taxon>
    </lineage>
</organism>
<dbReference type="AlphaFoldDB" id="A0A2U1KVF3"/>
<dbReference type="InterPro" id="IPR036047">
    <property type="entry name" value="F-box-like_dom_sf"/>
</dbReference>
<feature type="domain" description="KIB1-4 beta-propeller" evidence="2">
    <location>
        <begin position="81"/>
        <end position="358"/>
    </location>
</feature>
<dbReference type="PANTHER" id="PTHR44259:SF114">
    <property type="entry name" value="OS06G0707300 PROTEIN"/>
    <property type="match status" value="1"/>
</dbReference>
<dbReference type="Pfam" id="PF00646">
    <property type="entry name" value="F-box"/>
    <property type="match status" value="1"/>
</dbReference>
<evidence type="ECO:0000313" key="3">
    <source>
        <dbReference type="EMBL" id="PWA40739.1"/>
    </source>
</evidence>
<gene>
    <name evidence="3" type="ORF">CTI12_AA559050</name>
</gene>
<reference evidence="3 4" key="1">
    <citation type="journal article" date="2018" name="Mol. Plant">
        <title>The genome of Artemisia annua provides insight into the evolution of Asteraceae family and artemisinin biosynthesis.</title>
        <authorList>
            <person name="Shen Q."/>
            <person name="Zhang L."/>
            <person name="Liao Z."/>
            <person name="Wang S."/>
            <person name="Yan T."/>
            <person name="Shi P."/>
            <person name="Liu M."/>
            <person name="Fu X."/>
            <person name="Pan Q."/>
            <person name="Wang Y."/>
            <person name="Lv Z."/>
            <person name="Lu X."/>
            <person name="Zhang F."/>
            <person name="Jiang W."/>
            <person name="Ma Y."/>
            <person name="Chen M."/>
            <person name="Hao X."/>
            <person name="Li L."/>
            <person name="Tang Y."/>
            <person name="Lv G."/>
            <person name="Zhou Y."/>
            <person name="Sun X."/>
            <person name="Brodelius P.E."/>
            <person name="Rose J.K.C."/>
            <person name="Tang K."/>
        </authorList>
    </citation>
    <scope>NUCLEOTIDE SEQUENCE [LARGE SCALE GENOMIC DNA]</scope>
    <source>
        <strain evidence="4">cv. Huhao1</strain>
        <tissue evidence="3">Leaf</tissue>
    </source>
</reference>
<dbReference type="PANTHER" id="PTHR44259">
    <property type="entry name" value="OS07G0183000 PROTEIN-RELATED"/>
    <property type="match status" value="1"/>
</dbReference>
<dbReference type="EMBL" id="PKPP01013575">
    <property type="protein sequence ID" value="PWA40739.1"/>
    <property type="molecule type" value="Genomic_DNA"/>
</dbReference>
<evidence type="ECO:0000259" key="1">
    <source>
        <dbReference type="Pfam" id="PF00646"/>
    </source>
</evidence>
<dbReference type="InterPro" id="IPR001810">
    <property type="entry name" value="F-box_dom"/>
</dbReference>
<dbReference type="InterPro" id="IPR050942">
    <property type="entry name" value="F-box_BR-signaling"/>
</dbReference>
<sequence length="394" mass="45819">MTPWVDLLPEILDNIAGKLDFYEDVINLLCVCKTWRSSVTITKTLIHHLPSRFPMLMFSESKTPEDDDQHYRKFFLLSNGGTMRELRLPEAHQQRCISSHGWLLTTGEEEFYTKLIHPFSRTQIDLPQLYMFEELYFDQDEWMYYGQSMRKVVFSSSNPLEYDPSFRVVIIWGKTIGFCRLGDVSWTRVRGWEGNLLDITYHEKRKRLYAVTTMGLIYECDIINEVSSPLSLSRVSIFPAKEFGYSSIPWAYLLEWRYDSLLMIIRERHYFRKRDGEYVCYGPYRTNKFDCFVFNLDDVKWSKLVSLGDKAVFLGFNSSFAVDAGDGVKADCIYFTDDLYEPYRDLPDGGGGDVGVYSMSDGSIEAIFSSKESVFRGSPPLWLQTSSLPAYNRI</sequence>
<dbReference type="STRING" id="35608.A0A2U1KVF3"/>
<dbReference type="CDD" id="cd09917">
    <property type="entry name" value="F-box_SF"/>
    <property type="match status" value="1"/>
</dbReference>
<keyword evidence="4" id="KW-1185">Reference proteome</keyword>
<dbReference type="Proteomes" id="UP000245207">
    <property type="component" value="Unassembled WGS sequence"/>
</dbReference>